<keyword evidence="1" id="KW-0472">Membrane</keyword>
<evidence type="ECO:0000313" key="3">
    <source>
        <dbReference type="Proteomes" id="UP000521872"/>
    </source>
</evidence>
<dbReference type="PANTHER" id="PTHR35043:SF7">
    <property type="entry name" value="TRANSCRIPTION FACTOR DOMAIN-CONTAINING PROTEIN"/>
    <property type="match status" value="1"/>
</dbReference>
<evidence type="ECO:0000313" key="2">
    <source>
        <dbReference type="EMBL" id="KAF4616681.1"/>
    </source>
</evidence>
<feature type="transmembrane region" description="Helical" evidence="1">
    <location>
        <begin position="250"/>
        <end position="271"/>
    </location>
</feature>
<keyword evidence="1" id="KW-0812">Transmembrane</keyword>
<sequence>MPHGFFAQMGGFVERSKDGSTRILLPDDLFSWMFTHKRVPKITTRQISGRSKGDSFSKVVIIFQTSWFIAQCVGRYVEGLFITSAELSTLAYAVLNGVMYILWWHKPLDCRTPVELHLSYSESYSYYITYPHVGSQVLPTSFAPYDPEFGNIDSNATPGLEVVVGPTQSKPEGHGIMPETTSLICNTNKNPFIFVPNGTRRILREVLFFPYVRLSSMRLSRIRDESVDQALMFHAYNPPKPGLDDIRKDMFWGHVLLVLVCLIFGGVHLLAWFSNFPSYTEHLLWRICGVAITVLPMIYGFPVLILRVALRPGPSGRRDTQSVQIAKRMVALINPIQLAIPPLYFIARLFLLIEMMISFRNLPSSAFVNVSWTTYFPHV</sequence>
<keyword evidence="3" id="KW-1185">Reference proteome</keyword>
<protein>
    <submittedName>
        <fullName evidence="2">Uncharacterized protein</fullName>
    </submittedName>
</protein>
<name>A0A8H4QT06_9AGAR</name>
<dbReference type="AlphaFoldDB" id="A0A8H4QT06"/>
<reference evidence="2 3" key="1">
    <citation type="submission" date="2019-12" db="EMBL/GenBank/DDBJ databases">
        <authorList>
            <person name="Floudas D."/>
            <person name="Bentzer J."/>
            <person name="Ahren D."/>
            <person name="Johansson T."/>
            <person name="Persson P."/>
            <person name="Tunlid A."/>
        </authorList>
    </citation>
    <scope>NUCLEOTIDE SEQUENCE [LARGE SCALE GENOMIC DNA]</scope>
    <source>
        <strain evidence="2 3">CBS 102.39</strain>
    </source>
</reference>
<feature type="transmembrane region" description="Helical" evidence="1">
    <location>
        <begin position="331"/>
        <end position="353"/>
    </location>
</feature>
<proteinExistence type="predicted"/>
<dbReference type="PANTHER" id="PTHR35043">
    <property type="entry name" value="TRANSCRIPTION FACTOR DOMAIN-CONTAINING PROTEIN"/>
    <property type="match status" value="1"/>
</dbReference>
<feature type="transmembrane region" description="Helical" evidence="1">
    <location>
        <begin position="283"/>
        <end position="310"/>
    </location>
</feature>
<gene>
    <name evidence="2" type="ORF">D9613_008814</name>
</gene>
<organism evidence="2 3">
    <name type="scientific">Agrocybe pediades</name>
    <dbReference type="NCBI Taxonomy" id="84607"/>
    <lineage>
        <taxon>Eukaryota</taxon>
        <taxon>Fungi</taxon>
        <taxon>Dikarya</taxon>
        <taxon>Basidiomycota</taxon>
        <taxon>Agaricomycotina</taxon>
        <taxon>Agaricomycetes</taxon>
        <taxon>Agaricomycetidae</taxon>
        <taxon>Agaricales</taxon>
        <taxon>Agaricineae</taxon>
        <taxon>Strophariaceae</taxon>
        <taxon>Agrocybe</taxon>
    </lineage>
</organism>
<evidence type="ECO:0000256" key="1">
    <source>
        <dbReference type="SAM" id="Phobius"/>
    </source>
</evidence>
<dbReference type="Proteomes" id="UP000521872">
    <property type="component" value="Unassembled WGS sequence"/>
</dbReference>
<comment type="caution">
    <text evidence="2">The sequence shown here is derived from an EMBL/GenBank/DDBJ whole genome shotgun (WGS) entry which is preliminary data.</text>
</comment>
<keyword evidence="1" id="KW-1133">Transmembrane helix</keyword>
<dbReference type="EMBL" id="JAACJL010000031">
    <property type="protein sequence ID" value="KAF4616681.1"/>
    <property type="molecule type" value="Genomic_DNA"/>
</dbReference>
<accession>A0A8H4QT06</accession>